<evidence type="ECO:0000313" key="7">
    <source>
        <dbReference type="Proteomes" id="UP000515158"/>
    </source>
</evidence>
<dbReference type="Proteomes" id="UP000515158">
    <property type="component" value="Unplaced"/>
</dbReference>
<dbReference type="FunFam" id="3.90.640.10:FF:000003">
    <property type="entry name" value="Molecular chaperone DnaK"/>
    <property type="match status" value="1"/>
</dbReference>
<proteinExistence type="inferred from homology"/>
<dbReference type="CDD" id="cd24028">
    <property type="entry name" value="ASKHA_NBD_HSP70_HSPA1-like"/>
    <property type="match status" value="1"/>
</dbReference>
<accession>A0A6P8ZJJ9</accession>
<dbReference type="PRINTS" id="PR00301">
    <property type="entry name" value="HEATSHOCK70"/>
</dbReference>
<dbReference type="GO" id="GO:0140662">
    <property type="term" value="F:ATP-dependent protein folding chaperone"/>
    <property type="evidence" value="ECO:0007669"/>
    <property type="project" value="InterPro"/>
</dbReference>
<comment type="similarity">
    <text evidence="1 5">Belongs to the heat shock protein 70 family.</text>
</comment>
<keyword evidence="3 5" id="KW-0067">ATP-binding</keyword>
<dbReference type="GeneID" id="117641868"/>
<evidence type="ECO:0000256" key="3">
    <source>
        <dbReference type="ARBA" id="ARBA00022840"/>
    </source>
</evidence>
<evidence type="ECO:0000256" key="1">
    <source>
        <dbReference type="ARBA" id="ARBA00007381"/>
    </source>
</evidence>
<evidence type="ECO:0000256" key="6">
    <source>
        <dbReference type="SAM" id="Coils"/>
    </source>
</evidence>
<dbReference type="Gene3D" id="3.30.420.40">
    <property type="match status" value="2"/>
</dbReference>
<feature type="coiled-coil region" evidence="6">
    <location>
        <begin position="295"/>
        <end position="322"/>
    </location>
</feature>
<keyword evidence="7" id="KW-1185">Reference proteome</keyword>
<evidence type="ECO:0000256" key="4">
    <source>
        <dbReference type="ARBA" id="ARBA00023186"/>
    </source>
</evidence>
<dbReference type="KEGG" id="tpal:117641868"/>
<keyword evidence="6" id="KW-0175">Coiled coil</keyword>
<dbReference type="GO" id="GO:0006950">
    <property type="term" value="P:response to stress"/>
    <property type="evidence" value="ECO:0007669"/>
    <property type="project" value="UniProtKB-ARBA"/>
</dbReference>
<keyword evidence="4" id="KW-0143">Chaperone</keyword>
<dbReference type="PROSITE" id="PS00329">
    <property type="entry name" value="HSP70_2"/>
    <property type="match status" value="1"/>
</dbReference>
<reference evidence="8" key="1">
    <citation type="submission" date="2025-08" db="UniProtKB">
        <authorList>
            <consortium name="RefSeq"/>
        </authorList>
    </citation>
    <scope>IDENTIFICATION</scope>
    <source>
        <tissue evidence="8">Total insect</tissue>
    </source>
</reference>
<dbReference type="PROSITE" id="PS00297">
    <property type="entry name" value="HSP70_1"/>
    <property type="match status" value="1"/>
</dbReference>
<keyword evidence="2 5" id="KW-0547">Nucleotide-binding</keyword>
<dbReference type="AlphaFoldDB" id="A0A6P8ZJJ9"/>
<dbReference type="FunFam" id="3.30.30.30:FF:000001">
    <property type="entry name" value="heat shock 70 kDa protein-like"/>
    <property type="match status" value="1"/>
</dbReference>
<dbReference type="FunFam" id="3.30.420.40:FF:000046">
    <property type="entry name" value="Chaperone protein HscA"/>
    <property type="match status" value="1"/>
</dbReference>
<evidence type="ECO:0000313" key="8">
    <source>
        <dbReference type="RefSeq" id="XP_034235484.1"/>
    </source>
</evidence>
<dbReference type="SUPFAM" id="SSF100920">
    <property type="entry name" value="Heat shock protein 70kD (HSP70), peptide-binding domain"/>
    <property type="match status" value="1"/>
</dbReference>
<dbReference type="InterPro" id="IPR043129">
    <property type="entry name" value="ATPase_NBD"/>
</dbReference>
<dbReference type="RefSeq" id="XP_034235484.1">
    <property type="nucleotide sequence ID" value="XM_034379593.1"/>
</dbReference>
<protein>
    <submittedName>
        <fullName evidence="8">Heat shock 70 kDa protein II-like isoform X1</fullName>
    </submittedName>
</protein>
<evidence type="ECO:0000256" key="5">
    <source>
        <dbReference type="RuleBase" id="RU003322"/>
    </source>
</evidence>
<dbReference type="PANTHER" id="PTHR19375">
    <property type="entry name" value="HEAT SHOCK PROTEIN 70KDA"/>
    <property type="match status" value="1"/>
</dbReference>
<dbReference type="OrthoDB" id="8188583at2759"/>
<sequence length="587" mass="63925">MHESCLCRSESQFWFGVRRDQPAFTSSSSEPLPPADFSGAMAQGVGAAVGIDLGTTFSVVAVCRKGKVEVLANDDGSRITPSVVAFFQGESYVGQAAEEVAAPATNRVFDAKRLIGRPWSDENIHADKKLWPFEVVEENGTPRIQVKVSNKRREIFAPEEISAMVLKDLKKTAEDALGQTVTKAVITVPAYFNERQRQATKAAGAIAGLEVVGMINEPTAAAIAYGLDNGSSAKKTVFIYDLGGGTFDVSVMVIQGSEFRVVASGGDTHLGGQDFDARLLNHCLQDIKAKRGLDLQNDKQSIRELRKACEFAKRKLSSLSEASVTAFLTRHDWGYNTRITRAFFQDLCADLFQKTIILTEQVLADSKLQRGAIDEVVLVGGSTRIPKVRALLAAFFGGKELRHSVNPDEAVASGAAVRAAVLTGDTQANKLVKLKDVTPLSLGVDIVGGRFSVIIPKNSPLPCKNTKYYFTIEDNQSSITSEVFQGERPLVKDNHSLNKKVTVAVPIKPEGQAGVDITFAIDVDGLLTVTSVEPTTGRSQKVQITQKEAQLSDADIQAMIEKAKRFQREDNDALREVQERLRAQRFF</sequence>
<dbReference type="GO" id="GO:0005524">
    <property type="term" value="F:ATP binding"/>
    <property type="evidence" value="ECO:0007669"/>
    <property type="project" value="UniProtKB-KW"/>
</dbReference>
<evidence type="ECO:0000256" key="2">
    <source>
        <dbReference type="ARBA" id="ARBA00022741"/>
    </source>
</evidence>
<dbReference type="PROSITE" id="PS01036">
    <property type="entry name" value="HSP70_3"/>
    <property type="match status" value="1"/>
</dbReference>
<name>A0A6P8ZJJ9_THRPL</name>
<dbReference type="Gene3D" id="3.90.640.10">
    <property type="entry name" value="Actin, Chain A, domain 4"/>
    <property type="match status" value="1"/>
</dbReference>
<dbReference type="Pfam" id="PF00012">
    <property type="entry name" value="HSP70"/>
    <property type="match status" value="1"/>
</dbReference>
<dbReference type="Gene3D" id="2.60.34.10">
    <property type="entry name" value="Substrate Binding Domain Of DNAk, Chain A, domain 1"/>
    <property type="match status" value="1"/>
</dbReference>
<organism evidence="8">
    <name type="scientific">Thrips palmi</name>
    <name type="common">Melon thrips</name>
    <dbReference type="NCBI Taxonomy" id="161013"/>
    <lineage>
        <taxon>Eukaryota</taxon>
        <taxon>Metazoa</taxon>
        <taxon>Ecdysozoa</taxon>
        <taxon>Arthropoda</taxon>
        <taxon>Hexapoda</taxon>
        <taxon>Insecta</taxon>
        <taxon>Pterygota</taxon>
        <taxon>Neoptera</taxon>
        <taxon>Paraneoptera</taxon>
        <taxon>Thysanoptera</taxon>
        <taxon>Terebrantia</taxon>
        <taxon>Thripoidea</taxon>
        <taxon>Thripidae</taxon>
        <taxon>Thrips</taxon>
    </lineage>
</organism>
<dbReference type="InParanoid" id="A0A6P8ZJJ9"/>
<dbReference type="InterPro" id="IPR029047">
    <property type="entry name" value="HSP70_peptide-bd_sf"/>
</dbReference>
<dbReference type="SUPFAM" id="SSF53067">
    <property type="entry name" value="Actin-like ATPase domain"/>
    <property type="match status" value="2"/>
</dbReference>
<gene>
    <name evidence="8" type="primary">LOC117641868</name>
</gene>
<dbReference type="InterPro" id="IPR013126">
    <property type="entry name" value="Hsp_70_fam"/>
</dbReference>
<dbReference type="InterPro" id="IPR018181">
    <property type="entry name" value="Heat_shock_70_CS"/>
</dbReference>